<dbReference type="InterPro" id="IPR018778">
    <property type="entry name" value="T7SS_EssB"/>
</dbReference>
<sequence>MREKTIEFNKLSLPFTISDDRWELRLAKSQTRVKDPQQIRMLTGAPEETFVPLEVKEEGDAFTFSFFIDPKKKQWKDLQRLHRHEKLRLLCNLARLNKYLSSRLTFFIHPDNLLFDDNLEPHMIYRGVRNIIPPFEMEEQDFLKQLKCFSIALLSNKYTFDQLYNGGLVKAKDTEFEKKVHQQEDLEQFIDYLQTTFSAEQQKTEKTMKLVPTRRFLLFKRLAISFIIIAVLLAVPLIYIGLVSLPYQHKLLDAHEEYLASNYSEVITTLNGEDAEDLPRATKYILAYSYVSSEQLSENDKNVIMKNISLNSDQDYLLYWIYNGRGDFELAMDKAKYLDDPQLIMYGLIQQYEQAKNDPNLSGAERDETVSNLEDELQQYCEEYNLCEDEENRFDNGTGSEEDLETEESEQPIREEDLPLENTEEEES</sequence>
<dbReference type="Gene3D" id="1.25.40.680">
    <property type="entry name" value="Type VII secretion system EssB, C-terminal-like domain"/>
    <property type="match status" value="1"/>
</dbReference>
<keyword evidence="3" id="KW-0472">Membrane</keyword>
<keyword evidence="5" id="KW-1185">Reference proteome</keyword>
<evidence type="ECO:0000256" key="1">
    <source>
        <dbReference type="ARBA" id="ARBA00010163"/>
    </source>
</evidence>
<proteinExistence type="inferred from homology"/>
<keyword evidence="3" id="KW-1133">Transmembrane helix</keyword>
<feature type="transmembrane region" description="Helical" evidence="3">
    <location>
        <begin position="222"/>
        <end position="242"/>
    </location>
</feature>
<evidence type="ECO:0000256" key="2">
    <source>
        <dbReference type="SAM" id="MobiDB-lite"/>
    </source>
</evidence>
<dbReference type="Gene3D" id="1.10.510.10">
    <property type="entry name" value="Transferase(Phosphotransferase) domain 1"/>
    <property type="match status" value="1"/>
</dbReference>
<dbReference type="EMBL" id="WJEE01000020">
    <property type="protein sequence ID" value="MRI66744.1"/>
    <property type="molecule type" value="Genomic_DNA"/>
</dbReference>
<dbReference type="InterPro" id="IPR042565">
    <property type="entry name" value="T7SS_EssB_C"/>
</dbReference>
<accession>A0A6N7QZ14</accession>
<feature type="compositionally biased region" description="Acidic residues" evidence="2">
    <location>
        <begin position="418"/>
        <end position="428"/>
    </location>
</feature>
<feature type="compositionally biased region" description="Acidic residues" evidence="2">
    <location>
        <begin position="400"/>
        <end position="410"/>
    </location>
</feature>
<name>A0A6N7QZ14_9BACI</name>
<evidence type="ECO:0000313" key="5">
    <source>
        <dbReference type="Proteomes" id="UP000435187"/>
    </source>
</evidence>
<reference evidence="4 5" key="1">
    <citation type="submission" date="2019-10" db="EMBL/GenBank/DDBJ databases">
        <title>Gracilibacillus salitolerans sp. nov., a moderate halophile isolated from a saline soil in northwest China.</title>
        <authorList>
            <person name="Gan L."/>
        </authorList>
    </citation>
    <scope>NUCLEOTIDE SEQUENCE [LARGE SCALE GENOMIC DNA]</scope>
    <source>
        <strain evidence="4 5">TP2-8</strain>
    </source>
</reference>
<protein>
    <submittedName>
        <fullName evidence="4">Type VII secretion protein EssB</fullName>
    </submittedName>
</protein>
<evidence type="ECO:0000256" key="3">
    <source>
        <dbReference type="SAM" id="Phobius"/>
    </source>
</evidence>
<gene>
    <name evidence="4" type="primary">essB</name>
    <name evidence="4" type="ORF">GH885_10410</name>
</gene>
<dbReference type="Pfam" id="PF10140">
    <property type="entry name" value="YukC"/>
    <property type="match status" value="1"/>
</dbReference>
<dbReference type="RefSeq" id="WP_153835416.1">
    <property type="nucleotide sequence ID" value="NZ_JBHUMW010000011.1"/>
</dbReference>
<comment type="similarity">
    <text evidence="1">Belongs to the EssB family.</text>
</comment>
<dbReference type="Proteomes" id="UP000435187">
    <property type="component" value="Unassembled WGS sequence"/>
</dbReference>
<organism evidence="4 5">
    <name type="scientific">Gracilibacillus thailandensis</name>
    <dbReference type="NCBI Taxonomy" id="563735"/>
    <lineage>
        <taxon>Bacteria</taxon>
        <taxon>Bacillati</taxon>
        <taxon>Bacillota</taxon>
        <taxon>Bacilli</taxon>
        <taxon>Bacillales</taxon>
        <taxon>Bacillaceae</taxon>
        <taxon>Gracilibacillus</taxon>
    </lineage>
</organism>
<dbReference type="NCBIfam" id="TIGR03926">
    <property type="entry name" value="T7_EssB"/>
    <property type="match status" value="1"/>
</dbReference>
<evidence type="ECO:0000313" key="4">
    <source>
        <dbReference type="EMBL" id="MRI66744.1"/>
    </source>
</evidence>
<keyword evidence="3" id="KW-0812">Transmembrane</keyword>
<feature type="region of interest" description="Disordered" evidence="2">
    <location>
        <begin position="387"/>
        <end position="428"/>
    </location>
</feature>
<dbReference type="AlphaFoldDB" id="A0A6N7QZ14"/>
<comment type="caution">
    <text evidence="4">The sequence shown here is derived from an EMBL/GenBank/DDBJ whole genome shotgun (WGS) entry which is preliminary data.</text>
</comment>